<dbReference type="CDD" id="cd22394">
    <property type="entry name" value="KH-I_KRR1_rpt2"/>
    <property type="match status" value="1"/>
</dbReference>
<evidence type="ECO:0000256" key="5">
    <source>
        <dbReference type="ARBA" id="ARBA00022552"/>
    </source>
</evidence>
<dbReference type="GO" id="GO:0006364">
    <property type="term" value="P:rRNA processing"/>
    <property type="evidence" value="ECO:0007669"/>
    <property type="project" value="UniProtKB-KW"/>
</dbReference>
<dbReference type="PANTHER" id="PTHR12581">
    <property type="entry name" value="HIV-1 REV BINDING PROTEIN 2, 3"/>
    <property type="match status" value="1"/>
</dbReference>
<keyword evidence="7 13" id="KW-0175">Coiled coil</keyword>
<comment type="function">
    <text evidence="10">Required for 40S ribosome biogenesis. Involved in nucleolar processing of pre-18S ribosomal RNA and ribosome assembly. Binds to RNA. Required for female germline development, cell viability during eye development and for survival of dividing cells and epithelial cells during early wing disk development.</text>
</comment>
<comment type="subunit">
    <text evidence="11">Monomer. Component of the ribosomal small subunit (SSU) processome.</text>
</comment>
<evidence type="ECO:0000259" key="15">
    <source>
        <dbReference type="SMART" id="SM00322"/>
    </source>
</evidence>
<comment type="subcellular location">
    <subcellularLocation>
        <location evidence="1 12">Nucleus</location>
        <location evidence="1 12">Nucleolus</location>
    </subcellularLocation>
</comment>
<keyword evidence="17" id="KW-1185">Reference proteome</keyword>
<dbReference type="Pfam" id="PF21800">
    <property type="entry name" value="KH_KRR1_2nd"/>
    <property type="match status" value="1"/>
</dbReference>
<dbReference type="EMBL" id="JALNTZ010003899">
    <property type="protein sequence ID" value="KAJ3615767.1"/>
    <property type="molecule type" value="Genomic_DNA"/>
</dbReference>
<evidence type="ECO:0000256" key="8">
    <source>
        <dbReference type="ARBA" id="ARBA00023242"/>
    </source>
</evidence>
<keyword evidence="4 12" id="KW-0690">Ribosome biogenesis</keyword>
<evidence type="ECO:0000313" key="17">
    <source>
        <dbReference type="Proteomes" id="UP001168821"/>
    </source>
</evidence>
<dbReference type="FunFam" id="3.30.1370.10:FF:000014">
    <property type="entry name" value="KRR1 small subunit processome component"/>
    <property type="match status" value="1"/>
</dbReference>
<evidence type="ECO:0000256" key="11">
    <source>
        <dbReference type="ARBA" id="ARBA00025925"/>
    </source>
</evidence>
<evidence type="ECO:0000256" key="2">
    <source>
        <dbReference type="ARBA" id="ARBA00009344"/>
    </source>
</evidence>
<evidence type="ECO:0000256" key="14">
    <source>
        <dbReference type="SAM" id="MobiDB-lite"/>
    </source>
</evidence>
<protein>
    <recommendedName>
        <fullName evidence="12">KRR1 small subunit processome component</fullName>
    </recommendedName>
    <alternativeName>
        <fullName evidence="12">KRR-R motif-containing protein 1</fullName>
    </alternativeName>
</protein>
<dbReference type="SUPFAM" id="SSF54791">
    <property type="entry name" value="Eukaryotic type KH-domain (KH-domain type I)"/>
    <property type="match status" value="1"/>
</dbReference>
<dbReference type="InterPro" id="IPR004087">
    <property type="entry name" value="KH_dom"/>
</dbReference>
<feature type="region of interest" description="Disordered" evidence="14">
    <location>
        <begin position="9"/>
        <end position="28"/>
    </location>
</feature>
<dbReference type="Gene3D" id="3.30.1370.10">
    <property type="entry name" value="K Homology domain, type 1"/>
    <property type="match status" value="2"/>
</dbReference>
<dbReference type="InterPro" id="IPR041174">
    <property type="entry name" value="KRR1-like_KH1"/>
</dbReference>
<proteinExistence type="inferred from homology"/>
<accession>A0AA38HH92</accession>
<keyword evidence="5 12" id="KW-0698">rRNA processing</keyword>
<evidence type="ECO:0000256" key="4">
    <source>
        <dbReference type="ARBA" id="ARBA00022517"/>
    </source>
</evidence>
<comment type="similarity">
    <text evidence="2 12">Belongs to the KRR1 family.</text>
</comment>
<dbReference type="InterPro" id="IPR048548">
    <property type="entry name" value="KRR1-like_KH2"/>
</dbReference>
<evidence type="ECO:0000313" key="16">
    <source>
        <dbReference type="EMBL" id="KAJ3615767.1"/>
    </source>
</evidence>
<feature type="domain" description="K Homology" evidence="15">
    <location>
        <begin position="141"/>
        <end position="211"/>
    </location>
</feature>
<evidence type="ECO:0000256" key="1">
    <source>
        <dbReference type="ARBA" id="ARBA00004604"/>
    </source>
</evidence>
<feature type="compositionally biased region" description="Basic residues" evidence="14">
    <location>
        <begin position="250"/>
        <end position="259"/>
    </location>
</feature>
<dbReference type="InterPro" id="IPR036612">
    <property type="entry name" value="KH_dom_type_1_sf"/>
</dbReference>
<sequence>MGISCEVKKSINGEHNDSQSLGNKKYRKDKPWDTEGIDHWKITPWTEEDSKYPLLEESSFATLFPKYREKYLREVWPAVTAALKPYGILCELDLVEGSMTVRTSRKTFDPFIILKARDLIKLLARSVPFQNAVKILNDDYACDIIKIGNIVGNKERFVKRRQRLLGPSGSTLKAIELLTNCYVLIQGNTVSSIGSYQGLKQVRRIVEDCMRNIHPIYNIKALMIKRELAKDPNLKNENWDRFLPKFKKKNVTSKKKNSKKNNNTITEKKKYSPFPPAPTLSKVDLQLESGEYFMREEERKKAKILAKKNKQLEKIKEKKEERERVFQPPETMDVQKKYNKEFKIAQAELASEINVKEVVENLKKKETVKRDKGSLNGDEYIIKNPSSTVKGKKRKTAK</sequence>
<evidence type="ECO:0000256" key="9">
    <source>
        <dbReference type="ARBA" id="ARBA00023274"/>
    </source>
</evidence>
<dbReference type="GO" id="GO:0003723">
    <property type="term" value="F:RNA binding"/>
    <property type="evidence" value="ECO:0007669"/>
    <property type="project" value="UniProtKB-KW"/>
</dbReference>
<keyword evidence="8 12" id="KW-0539">Nucleus</keyword>
<feature type="region of interest" description="Disordered" evidence="14">
    <location>
        <begin position="250"/>
        <end position="273"/>
    </location>
</feature>
<keyword evidence="6 12" id="KW-0694">RNA-binding</keyword>
<reference evidence="16" key="1">
    <citation type="journal article" date="2023" name="G3 (Bethesda)">
        <title>Whole genome assemblies of Zophobas morio and Tenebrio molitor.</title>
        <authorList>
            <person name="Kaur S."/>
            <person name="Stinson S.A."/>
            <person name="diCenzo G.C."/>
        </authorList>
    </citation>
    <scope>NUCLEOTIDE SEQUENCE</scope>
    <source>
        <strain evidence="16">QUZm001</strain>
    </source>
</reference>
<evidence type="ECO:0000256" key="10">
    <source>
        <dbReference type="ARBA" id="ARBA00024689"/>
    </source>
</evidence>
<evidence type="ECO:0000256" key="7">
    <source>
        <dbReference type="ARBA" id="ARBA00023054"/>
    </source>
</evidence>
<organism evidence="16 17">
    <name type="scientific">Zophobas morio</name>
    <dbReference type="NCBI Taxonomy" id="2755281"/>
    <lineage>
        <taxon>Eukaryota</taxon>
        <taxon>Metazoa</taxon>
        <taxon>Ecdysozoa</taxon>
        <taxon>Arthropoda</taxon>
        <taxon>Hexapoda</taxon>
        <taxon>Insecta</taxon>
        <taxon>Pterygota</taxon>
        <taxon>Neoptera</taxon>
        <taxon>Endopterygota</taxon>
        <taxon>Coleoptera</taxon>
        <taxon>Polyphaga</taxon>
        <taxon>Cucujiformia</taxon>
        <taxon>Tenebrionidae</taxon>
        <taxon>Zophobas</taxon>
    </lineage>
</organism>
<evidence type="ECO:0000256" key="3">
    <source>
        <dbReference type="ARBA" id="ARBA00022473"/>
    </source>
</evidence>
<feature type="region of interest" description="Disordered" evidence="14">
    <location>
        <begin position="376"/>
        <end position="398"/>
    </location>
</feature>
<keyword evidence="9 12" id="KW-0687">Ribonucleoprotein</keyword>
<comment type="caution">
    <text evidence="16">The sequence shown here is derived from an EMBL/GenBank/DDBJ whole genome shotgun (WGS) entry which is preliminary data.</text>
</comment>
<dbReference type="FunFam" id="3.30.1370.10:FF:000011">
    <property type="entry name" value="KRR1 small subunit processome component"/>
    <property type="match status" value="1"/>
</dbReference>
<name>A0AA38HH92_9CUCU</name>
<dbReference type="PIRSF" id="PIRSF006515">
    <property type="entry name" value="KRR1"/>
    <property type="match status" value="1"/>
</dbReference>
<evidence type="ECO:0000256" key="13">
    <source>
        <dbReference type="SAM" id="Coils"/>
    </source>
</evidence>
<evidence type="ECO:0000256" key="6">
    <source>
        <dbReference type="ARBA" id="ARBA00022884"/>
    </source>
</evidence>
<dbReference type="InterPro" id="IPR048550">
    <property type="entry name" value="KRR1-like_KH1_euk"/>
</dbReference>
<dbReference type="Pfam" id="PF17903">
    <property type="entry name" value="KH_KRR1_1st"/>
    <property type="match status" value="1"/>
</dbReference>
<dbReference type="InterPro" id="IPR024166">
    <property type="entry name" value="rRNA_assembly_KRR1"/>
</dbReference>
<gene>
    <name evidence="16" type="ORF">Zmor_012316</name>
</gene>
<dbReference type="GO" id="GO:0032040">
    <property type="term" value="C:small-subunit processome"/>
    <property type="evidence" value="ECO:0007669"/>
    <property type="project" value="TreeGrafter"/>
</dbReference>
<evidence type="ECO:0000256" key="12">
    <source>
        <dbReference type="PIRNR" id="PIRNR006515"/>
    </source>
</evidence>
<dbReference type="Proteomes" id="UP001168821">
    <property type="component" value="Unassembled WGS sequence"/>
</dbReference>
<feature type="coiled-coil region" evidence="13">
    <location>
        <begin position="294"/>
        <end position="325"/>
    </location>
</feature>
<dbReference type="AlphaFoldDB" id="A0AA38HH92"/>
<dbReference type="CDD" id="cd22393">
    <property type="entry name" value="KH-I_KRR1_rpt1"/>
    <property type="match status" value="1"/>
</dbReference>
<dbReference type="PANTHER" id="PTHR12581:SF0">
    <property type="entry name" value="KRR1 SMALL SUBUNIT PROCESSOME COMPONENT HOMOLOG"/>
    <property type="match status" value="1"/>
</dbReference>
<dbReference type="InterPro" id="IPR048549">
    <property type="entry name" value="KRR1-like_KH2_euk"/>
</dbReference>
<keyword evidence="3" id="KW-0217">Developmental protein</keyword>
<dbReference type="SMART" id="SM00322">
    <property type="entry name" value="KH"/>
    <property type="match status" value="1"/>
</dbReference>